<dbReference type="InterPro" id="IPR001248">
    <property type="entry name" value="Pur-cyt_permease"/>
</dbReference>
<evidence type="ECO:0000256" key="2">
    <source>
        <dbReference type="ARBA" id="ARBA00008974"/>
    </source>
</evidence>
<feature type="transmembrane region" description="Helical" evidence="7">
    <location>
        <begin position="193"/>
        <end position="214"/>
    </location>
</feature>
<feature type="transmembrane region" description="Helical" evidence="7">
    <location>
        <begin position="384"/>
        <end position="408"/>
    </location>
</feature>
<dbReference type="Pfam" id="PF02133">
    <property type="entry name" value="Transp_cyt_pur"/>
    <property type="match status" value="1"/>
</dbReference>
<dbReference type="InterPro" id="IPR045225">
    <property type="entry name" value="Uracil/uridine/allantoin_perm"/>
</dbReference>
<feature type="transmembrane region" description="Helical" evidence="7">
    <location>
        <begin position="73"/>
        <end position="98"/>
    </location>
</feature>
<dbReference type="FunFam" id="1.10.4160.10:FF:000001">
    <property type="entry name" value="Uracil permease, putative"/>
    <property type="match status" value="1"/>
</dbReference>
<dbReference type="Proteomes" id="UP000326198">
    <property type="component" value="Unassembled WGS sequence"/>
</dbReference>
<evidence type="ECO:0000313" key="9">
    <source>
        <dbReference type="Proteomes" id="UP000326198"/>
    </source>
</evidence>
<feature type="transmembrane region" description="Helical" evidence="7">
    <location>
        <begin position="110"/>
        <end position="132"/>
    </location>
</feature>
<feature type="transmembrane region" description="Helical" evidence="7">
    <location>
        <begin position="272"/>
        <end position="295"/>
    </location>
</feature>
<dbReference type="Gene3D" id="1.10.4160.10">
    <property type="entry name" value="Hydantoin permease"/>
    <property type="match status" value="1"/>
</dbReference>
<comment type="similarity">
    <text evidence="2">Belongs to the purine-cytosine permease (2.A.39) family.</text>
</comment>
<dbReference type="PANTHER" id="PTHR30618:SF0">
    <property type="entry name" value="PURINE-URACIL PERMEASE NCS1"/>
    <property type="match status" value="1"/>
</dbReference>
<evidence type="ECO:0000256" key="7">
    <source>
        <dbReference type="SAM" id="Phobius"/>
    </source>
</evidence>
<dbReference type="EMBL" id="ML736195">
    <property type="protein sequence ID" value="KAE8379394.1"/>
    <property type="molecule type" value="Genomic_DNA"/>
</dbReference>
<feature type="region of interest" description="Disordered" evidence="6">
    <location>
        <begin position="514"/>
        <end position="533"/>
    </location>
</feature>
<feature type="transmembrane region" description="Helical" evidence="7">
    <location>
        <begin position="429"/>
        <end position="450"/>
    </location>
</feature>
<keyword evidence="5 7" id="KW-0472">Membrane</keyword>
<keyword evidence="9" id="KW-1185">Reference proteome</keyword>
<name>A0A5N7BC97_9EURO</name>
<dbReference type="PANTHER" id="PTHR30618">
    <property type="entry name" value="NCS1 FAMILY PURINE/PYRIMIDINE TRANSPORTER"/>
    <property type="match status" value="1"/>
</dbReference>
<keyword evidence="3 7" id="KW-0812">Transmembrane</keyword>
<feature type="transmembrane region" description="Helical" evidence="7">
    <location>
        <begin position="167"/>
        <end position="186"/>
    </location>
</feature>
<accession>A0A5N7BC97</accession>
<organism evidence="8 9">
    <name type="scientific">Aspergillus bertholletiae</name>
    <dbReference type="NCBI Taxonomy" id="1226010"/>
    <lineage>
        <taxon>Eukaryota</taxon>
        <taxon>Fungi</taxon>
        <taxon>Dikarya</taxon>
        <taxon>Ascomycota</taxon>
        <taxon>Pezizomycotina</taxon>
        <taxon>Eurotiomycetes</taxon>
        <taxon>Eurotiomycetidae</taxon>
        <taxon>Eurotiales</taxon>
        <taxon>Aspergillaceae</taxon>
        <taxon>Aspergillus</taxon>
        <taxon>Aspergillus subgen. Circumdati</taxon>
    </lineage>
</organism>
<evidence type="ECO:0000256" key="1">
    <source>
        <dbReference type="ARBA" id="ARBA00004141"/>
    </source>
</evidence>
<gene>
    <name evidence="8" type="ORF">BDV26DRAFT_170692</name>
</gene>
<evidence type="ECO:0000256" key="3">
    <source>
        <dbReference type="ARBA" id="ARBA00022692"/>
    </source>
</evidence>
<protein>
    <submittedName>
        <fullName evidence="8">Permease for cytosine/purines, uracil, thiamine, allantoin-domain-containing protein</fullName>
    </submittedName>
</protein>
<evidence type="ECO:0000256" key="4">
    <source>
        <dbReference type="ARBA" id="ARBA00022989"/>
    </source>
</evidence>
<dbReference type="OrthoDB" id="2018619at2759"/>
<dbReference type="GO" id="GO:0015205">
    <property type="term" value="F:nucleobase transmembrane transporter activity"/>
    <property type="evidence" value="ECO:0007669"/>
    <property type="project" value="TreeGrafter"/>
</dbReference>
<dbReference type="CDD" id="cd11482">
    <property type="entry name" value="SLC-NCS1sbd_NRT1-like"/>
    <property type="match status" value="1"/>
</dbReference>
<proteinExistence type="inferred from homology"/>
<evidence type="ECO:0000313" key="8">
    <source>
        <dbReference type="EMBL" id="KAE8379394.1"/>
    </source>
</evidence>
<keyword evidence="4 7" id="KW-1133">Transmembrane helix</keyword>
<feature type="transmembrane region" description="Helical" evidence="7">
    <location>
        <begin position="470"/>
        <end position="488"/>
    </location>
</feature>
<evidence type="ECO:0000256" key="5">
    <source>
        <dbReference type="ARBA" id="ARBA00023136"/>
    </source>
</evidence>
<dbReference type="AlphaFoldDB" id="A0A5N7BC97"/>
<evidence type="ECO:0000256" key="6">
    <source>
        <dbReference type="SAM" id="MobiDB-lite"/>
    </source>
</evidence>
<comment type="subcellular location">
    <subcellularLocation>
        <location evidence="1">Membrane</location>
        <topology evidence="1">Multi-pass membrane protein</topology>
    </subcellularLocation>
</comment>
<dbReference type="GO" id="GO:0005886">
    <property type="term" value="C:plasma membrane"/>
    <property type="evidence" value="ECO:0007669"/>
    <property type="project" value="TreeGrafter"/>
</dbReference>
<feature type="transmembrane region" description="Helical" evidence="7">
    <location>
        <begin position="315"/>
        <end position="339"/>
    </location>
</feature>
<sequence length="533" mass="58980">MKLRPRLRVQQSRSAFAEGNSRWTNLDLDPVPYHLRKWGPVSFISYWISDAFNAATWQFASSMMAVGLGWRDSLIIVAVSFFIISFVIAGNGAVGAIYHIPFPVISRASWGFWGSYIAIVSRVILALFWFAIQNVNGGNAVRAMLGAIWPSFLTLENDIPEDEGITTTGMVSYLIFWLVQLPFLCIHPSKLRWLFMVKSTLVPIAWIAIFIWAFVAESGGGLLQQTATVSGSKYSWLFLANMTSVLGNYATLSVNQSDFSRYSRVSAKWQLLYIPMLPVVFTFLSFIGIVASSAGHARYGGDTIPWDPIELISHWSSRACRFFGAFSFALASLGVNISANSISAANDLAALAPGYVNLRRGQLICGLLSWCLVPWKILSSAGNFLNFMSAYAIFLGPIAGIMLFDFWVLKDRKYDTLALYQRENPTYQYGRWSVNWRAVVAFIVGVVPNLPGLINSVNAKIAVGVGVHPYQFGWLLGFVATSVVYVALSMAFPARASLVDTAVMAEDIYDAREGDSGSAHDQEKNRMGEKVKL</sequence>
<reference evidence="8 9" key="1">
    <citation type="submission" date="2019-04" db="EMBL/GenBank/DDBJ databases">
        <title>Friends and foes A comparative genomics studyof 23 Aspergillus species from section Flavi.</title>
        <authorList>
            <consortium name="DOE Joint Genome Institute"/>
            <person name="Kjaerbolling I."/>
            <person name="Vesth T."/>
            <person name="Frisvad J.C."/>
            <person name="Nybo J.L."/>
            <person name="Theobald S."/>
            <person name="Kildgaard S."/>
            <person name="Isbrandt T."/>
            <person name="Kuo A."/>
            <person name="Sato A."/>
            <person name="Lyhne E.K."/>
            <person name="Kogle M.E."/>
            <person name="Wiebenga A."/>
            <person name="Kun R.S."/>
            <person name="Lubbers R.J."/>
            <person name="Makela M.R."/>
            <person name="Barry K."/>
            <person name="Chovatia M."/>
            <person name="Clum A."/>
            <person name="Daum C."/>
            <person name="Haridas S."/>
            <person name="He G."/>
            <person name="LaButti K."/>
            <person name="Lipzen A."/>
            <person name="Mondo S."/>
            <person name="Riley R."/>
            <person name="Salamov A."/>
            <person name="Simmons B.A."/>
            <person name="Magnuson J.K."/>
            <person name="Henrissat B."/>
            <person name="Mortensen U.H."/>
            <person name="Larsen T.O."/>
            <person name="Devries R.P."/>
            <person name="Grigoriev I.V."/>
            <person name="Machida M."/>
            <person name="Baker S.E."/>
            <person name="Andersen M.R."/>
        </authorList>
    </citation>
    <scope>NUCLEOTIDE SEQUENCE [LARGE SCALE GENOMIC DNA]</scope>
    <source>
        <strain evidence="8 9">IBT 29228</strain>
    </source>
</reference>